<feature type="transmembrane region" description="Helical" evidence="1">
    <location>
        <begin position="150"/>
        <end position="168"/>
    </location>
</feature>
<keyword evidence="3" id="KW-1185">Reference proteome</keyword>
<protein>
    <recommendedName>
        <fullName evidence="4">ABC-2 type transport system permease protein</fullName>
    </recommendedName>
</protein>
<feature type="transmembrane region" description="Helical" evidence="1">
    <location>
        <begin position="59"/>
        <end position="79"/>
    </location>
</feature>
<sequence length="257" mass="28091">MNQHFNISRFGLLLRKHVGEHMRSYLMGTGVLAGVLALALGGLTYLARQPLEANTQVALFSFFLMLSGAVFTSTVFEALGDQRRAVPALLLPASHLEKYLVVWLLSLPVFLVVFTAVFFAVDALTIQLAGGIVSGLLLDFSNRPGDLNSILLYFALVHGVSLWGAIYFQRLHVIRTAFTAFGLLAVCSVLNFQVLKGLLSPDIRFAPPFADMTLREGDQVFSLALGNSQTALFGILALALAVLFWLSAYARLNEKQL</sequence>
<evidence type="ECO:0008006" key="4">
    <source>
        <dbReference type="Google" id="ProtNLM"/>
    </source>
</evidence>
<keyword evidence="1" id="KW-0812">Transmembrane</keyword>
<proteinExistence type="predicted"/>
<keyword evidence="1" id="KW-1133">Transmembrane helix</keyword>
<feature type="transmembrane region" description="Helical" evidence="1">
    <location>
        <begin position="25"/>
        <end position="47"/>
    </location>
</feature>
<evidence type="ECO:0000313" key="3">
    <source>
        <dbReference type="Proteomes" id="UP000199029"/>
    </source>
</evidence>
<gene>
    <name evidence="2" type="ORF">SAMN04515668_4107</name>
</gene>
<dbReference type="EMBL" id="FOXS01000006">
    <property type="protein sequence ID" value="SFQ74249.1"/>
    <property type="molecule type" value="Genomic_DNA"/>
</dbReference>
<dbReference type="OrthoDB" id="1523880at2"/>
<feature type="transmembrane region" description="Helical" evidence="1">
    <location>
        <begin position="100"/>
        <end position="130"/>
    </location>
</feature>
<dbReference type="AlphaFoldDB" id="A0A1I6B044"/>
<evidence type="ECO:0000313" key="2">
    <source>
        <dbReference type="EMBL" id="SFQ74249.1"/>
    </source>
</evidence>
<keyword evidence="1" id="KW-0472">Membrane</keyword>
<evidence type="ECO:0000256" key="1">
    <source>
        <dbReference type="SAM" id="Phobius"/>
    </source>
</evidence>
<name>A0A1I6B044_HYMAR</name>
<reference evidence="3" key="1">
    <citation type="submission" date="2016-10" db="EMBL/GenBank/DDBJ databases">
        <authorList>
            <person name="Varghese N."/>
            <person name="Submissions S."/>
        </authorList>
    </citation>
    <scope>NUCLEOTIDE SEQUENCE [LARGE SCALE GENOMIC DNA]</scope>
    <source>
        <strain evidence="3">OR362-8,ATCC BAA-1266,JCM 13504</strain>
    </source>
</reference>
<feature type="transmembrane region" description="Helical" evidence="1">
    <location>
        <begin position="180"/>
        <end position="199"/>
    </location>
</feature>
<feature type="transmembrane region" description="Helical" evidence="1">
    <location>
        <begin position="231"/>
        <end position="252"/>
    </location>
</feature>
<dbReference type="RefSeq" id="WP_092677701.1">
    <property type="nucleotide sequence ID" value="NZ_FOXS01000006.1"/>
</dbReference>
<dbReference type="STRING" id="1227077.SAMN04515668_4107"/>
<accession>A0A1I6B044</accession>
<dbReference type="Proteomes" id="UP000199029">
    <property type="component" value="Unassembled WGS sequence"/>
</dbReference>
<organism evidence="2 3">
    <name type="scientific">Hymenobacter arizonensis</name>
    <name type="common">Siccationidurans arizonensis</name>
    <dbReference type="NCBI Taxonomy" id="1227077"/>
    <lineage>
        <taxon>Bacteria</taxon>
        <taxon>Pseudomonadati</taxon>
        <taxon>Bacteroidota</taxon>
        <taxon>Cytophagia</taxon>
        <taxon>Cytophagales</taxon>
        <taxon>Hymenobacteraceae</taxon>
        <taxon>Hymenobacter</taxon>
    </lineage>
</organism>